<evidence type="ECO:0000313" key="1">
    <source>
        <dbReference type="EMBL" id="VAW71858.1"/>
    </source>
</evidence>
<dbReference type="EMBL" id="UOFL01000033">
    <property type="protein sequence ID" value="VAW71858.1"/>
    <property type="molecule type" value="Genomic_DNA"/>
</dbReference>
<dbReference type="AlphaFoldDB" id="A0A3B0XUA0"/>
<accession>A0A3B0XUA0</accession>
<protein>
    <submittedName>
        <fullName evidence="1">Uncharacterized protein</fullName>
    </submittedName>
</protein>
<reference evidence="1" key="1">
    <citation type="submission" date="2018-06" db="EMBL/GenBank/DDBJ databases">
        <authorList>
            <person name="Zhirakovskaya E."/>
        </authorList>
    </citation>
    <scope>NUCLEOTIDE SEQUENCE</scope>
</reference>
<sequence>MCQKKWSPLSSALPKRFTLTEQSTKRMVEWLYLHYNPLDFVNCTNILSKLINDSALLLPEHLDYSPDKHNNLNPEMKNIYKGIIKDSEYLLDLEPNYKNIQAKPKYTTQFIDNEFTNRFFSQNPYDNEFYTKIPELHIRLYKHPSRGSDFLKQAWLLDSPYVIKLYGIENLCKMFDDYAQMSMDYDEQAYIYESPEIINVFHKIDSLDSVNSIMSCTLQKEHAHFFSHLNKGMLIKGKVKKSDIYAYYSDFSSFIIKPGKMYDIDIVDNL</sequence>
<organism evidence="1">
    <name type="scientific">hydrothermal vent metagenome</name>
    <dbReference type="NCBI Taxonomy" id="652676"/>
    <lineage>
        <taxon>unclassified sequences</taxon>
        <taxon>metagenomes</taxon>
        <taxon>ecological metagenomes</taxon>
    </lineage>
</organism>
<gene>
    <name evidence="1" type="ORF">MNBD_GAMMA12-1796</name>
</gene>
<proteinExistence type="predicted"/>
<name>A0A3B0XUA0_9ZZZZ</name>